<dbReference type="Gene3D" id="3.30.530.20">
    <property type="match status" value="1"/>
</dbReference>
<protein>
    <submittedName>
        <fullName evidence="1">Polyketide cyclase/dehydrase/lipid transport protein</fullName>
    </submittedName>
</protein>
<dbReference type="RefSeq" id="WP_185745991.1">
    <property type="nucleotide sequence ID" value="NZ_BAAAKX010000003.1"/>
</dbReference>
<accession>A0A542ZF38</accession>
<sequence length="143" mass="15679">MPQAQRSVLIGRPVEDVFAFFTDPANDHRWRPQVISTASQGPPVVGERIHLVVNGHGGRGVPADVEVTAYEPASRYAFKGAEGPVRPRGEYRFASYGSGTEVTFILDAEIPGLRKLFMSARVQKSIEGEMRALDTAKRLLELG</sequence>
<dbReference type="EMBL" id="VFOQ01000001">
    <property type="protein sequence ID" value="TQL58962.1"/>
    <property type="molecule type" value="Genomic_DNA"/>
</dbReference>
<evidence type="ECO:0000313" key="1">
    <source>
        <dbReference type="EMBL" id="TQL58962.1"/>
    </source>
</evidence>
<gene>
    <name evidence="1" type="ORF">FB474_0305</name>
</gene>
<dbReference type="Proteomes" id="UP000319514">
    <property type="component" value="Unassembled WGS sequence"/>
</dbReference>
<dbReference type="InterPro" id="IPR023393">
    <property type="entry name" value="START-like_dom_sf"/>
</dbReference>
<evidence type="ECO:0000313" key="2">
    <source>
        <dbReference type="Proteomes" id="UP000319514"/>
    </source>
</evidence>
<organism evidence="1 2">
    <name type="scientific">Oryzihumus leptocrescens</name>
    <dbReference type="NCBI Taxonomy" id="297536"/>
    <lineage>
        <taxon>Bacteria</taxon>
        <taxon>Bacillati</taxon>
        <taxon>Actinomycetota</taxon>
        <taxon>Actinomycetes</taxon>
        <taxon>Micrococcales</taxon>
        <taxon>Intrasporangiaceae</taxon>
        <taxon>Oryzihumus</taxon>
    </lineage>
</organism>
<comment type="caution">
    <text evidence="1">The sequence shown here is derived from an EMBL/GenBank/DDBJ whole genome shotgun (WGS) entry which is preliminary data.</text>
</comment>
<dbReference type="AlphaFoldDB" id="A0A542ZF38"/>
<reference evidence="1 2" key="1">
    <citation type="submission" date="2019-06" db="EMBL/GenBank/DDBJ databases">
        <title>Sequencing the genomes of 1000 actinobacteria strains.</title>
        <authorList>
            <person name="Klenk H.-P."/>
        </authorList>
    </citation>
    <scope>NUCLEOTIDE SEQUENCE [LARGE SCALE GENOMIC DNA]</scope>
    <source>
        <strain evidence="1 2">DSM 18082</strain>
    </source>
</reference>
<keyword evidence="2" id="KW-1185">Reference proteome</keyword>
<dbReference type="InterPro" id="IPR019587">
    <property type="entry name" value="Polyketide_cyclase/dehydratase"/>
</dbReference>
<dbReference type="SUPFAM" id="SSF55961">
    <property type="entry name" value="Bet v1-like"/>
    <property type="match status" value="1"/>
</dbReference>
<name>A0A542ZF38_9MICO</name>
<proteinExistence type="predicted"/>
<dbReference type="Pfam" id="PF10604">
    <property type="entry name" value="Polyketide_cyc2"/>
    <property type="match status" value="1"/>
</dbReference>